<comment type="caution">
    <text evidence="2">The sequence shown here is derived from an EMBL/GenBank/DDBJ whole genome shotgun (WGS) entry which is preliminary data.</text>
</comment>
<keyword evidence="1" id="KW-0812">Transmembrane</keyword>
<keyword evidence="3" id="KW-1185">Reference proteome</keyword>
<dbReference type="EMBL" id="ABOX02000041">
    <property type="protein sequence ID" value="EEF58549.1"/>
    <property type="molecule type" value="Genomic_DNA"/>
</dbReference>
<organism evidence="2 3">
    <name type="scientific">Pedosphaera parvula (strain Ellin514)</name>
    <dbReference type="NCBI Taxonomy" id="320771"/>
    <lineage>
        <taxon>Bacteria</taxon>
        <taxon>Pseudomonadati</taxon>
        <taxon>Verrucomicrobiota</taxon>
        <taxon>Pedosphaerae</taxon>
        <taxon>Pedosphaerales</taxon>
        <taxon>Pedosphaeraceae</taxon>
        <taxon>Pedosphaera</taxon>
    </lineage>
</organism>
<dbReference type="AlphaFoldDB" id="B9XNK9"/>
<dbReference type="STRING" id="320771.Cflav_PD1739"/>
<gene>
    <name evidence="2" type="ORF">Cflav_PD1739</name>
</gene>
<evidence type="ECO:0000313" key="2">
    <source>
        <dbReference type="EMBL" id="EEF58549.1"/>
    </source>
</evidence>
<dbReference type="RefSeq" id="WP_007417396.1">
    <property type="nucleotide sequence ID" value="NZ_ABOX02000041.1"/>
</dbReference>
<evidence type="ECO:0000256" key="1">
    <source>
        <dbReference type="SAM" id="Phobius"/>
    </source>
</evidence>
<feature type="transmembrane region" description="Helical" evidence="1">
    <location>
        <begin position="6"/>
        <end position="30"/>
    </location>
</feature>
<accession>B9XNK9</accession>
<evidence type="ECO:0000313" key="3">
    <source>
        <dbReference type="Proteomes" id="UP000003688"/>
    </source>
</evidence>
<keyword evidence="1" id="KW-1133">Transmembrane helix</keyword>
<protein>
    <submittedName>
        <fullName evidence="2">Uncharacterized protein</fullName>
    </submittedName>
</protein>
<proteinExistence type="predicted"/>
<dbReference type="Proteomes" id="UP000003688">
    <property type="component" value="Unassembled WGS sequence"/>
</dbReference>
<keyword evidence="1" id="KW-0472">Membrane</keyword>
<reference evidence="2 3" key="1">
    <citation type="journal article" date="2011" name="J. Bacteriol.">
        <title>Genome sequence of 'Pedosphaera parvula' Ellin514, an aerobic Verrucomicrobial isolate from pasture soil.</title>
        <authorList>
            <person name="Kant R."/>
            <person name="van Passel M.W."/>
            <person name="Sangwan P."/>
            <person name="Palva A."/>
            <person name="Lucas S."/>
            <person name="Copeland A."/>
            <person name="Lapidus A."/>
            <person name="Glavina Del Rio T."/>
            <person name="Dalin E."/>
            <person name="Tice H."/>
            <person name="Bruce D."/>
            <person name="Goodwin L."/>
            <person name="Pitluck S."/>
            <person name="Chertkov O."/>
            <person name="Larimer F.W."/>
            <person name="Land M.L."/>
            <person name="Hauser L."/>
            <person name="Brettin T.S."/>
            <person name="Detter J.C."/>
            <person name="Han S."/>
            <person name="de Vos W.M."/>
            <person name="Janssen P.H."/>
            <person name="Smidt H."/>
        </authorList>
    </citation>
    <scope>NUCLEOTIDE SEQUENCE [LARGE SCALE GENOMIC DNA]</scope>
    <source>
        <strain evidence="2 3">Ellin514</strain>
    </source>
</reference>
<name>B9XNK9_PEDPL</name>
<sequence precursor="true">MKNFFLGFAAGVACTFILGVASVMLLGFGLKKYAAGHSFTMPATATAGGLKVTLGGKLRGKVEFMRGNDKFVFEPPQGHACASPLINSNGRVVYLIVQKPTTPGLSDYSSLVRFDIPDKPAPLGTLVPHPLLTARELEDLNNGKKSSVHHLDCISEDDNRILMTVSTDDGSGSSRNALLSPGHPFWLNLNSLKLEPVKY</sequence>